<proteinExistence type="predicted"/>
<dbReference type="Pfam" id="PF00385">
    <property type="entry name" value="Chromo"/>
    <property type="match status" value="1"/>
</dbReference>
<evidence type="ECO:0000256" key="2">
    <source>
        <dbReference type="SAM" id="MobiDB-lite"/>
    </source>
</evidence>
<evidence type="ECO:0000313" key="5">
    <source>
        <dbReference type="Proteomes" id="UP001239994"/>
    </source>
</evidence>
<evidence type="ECO:0000259" key="3">
    <source>
        <dbReference type="PROSITE" id="PS50013"/>
    </source>
</evidence>
<evidence type="ECO:0000256" key="1">
    <source>
        <dbReference type="ARBA" id="ARBA00004123"/>
    </source>
</evidence>
<feature type="domain" description="Chromo" evidence="3">
    <location>
        <begin position="47"/>
        <end position="105"/>
    </location>
</feature>
<feature type="non-terminal residue" evidence="4">
    <location>
        <position position="1"/>
    </location>
</feature>
<dbReference type="PROSITE" id="PS50013">
    <property type="entry name" value="CHROMO_2"/>
    <property type="match status" value="1"/>
</dbReference>
<dbReference type="SUPFAM" id="SSF54160">
    <property type="entry name" value="Chromo domain-like"/>
    <property type="match status" value="1"/>
</dbReference>
<feature type="region of interest" description="Disordered" evidence="2">
    <location>
        <begin position="95"/>
        <end position="128"/>
    </location>
</feature>
<dbReference type="InterPro" id="IPR016197">
    <property type="entry name" value="Chromo-like_dom_sf"/>
</dbReference>
<dbReference type="Proteomes" id="UP001239994">
    <property type="component" value="Unassembled WGS sequence"/>
</dbReference>
<reference evidence="4" key="1">
    <citation type="submission" date="2023-03" db="EMBL/GenBank/DDBJ databases">
        <title>Electrophorus voltai genome.</title>
        <authorList>
            <person name="Bian C."/>
        </authorList>
    </citation>
    <scope>NUCLEOTIDE SEQUENCE</scope>
    <source>
        <strain evidence="4">CB-2022</strain>
        <tissue evidence="4">Muscle</tissue>
    </source>
</reference>
<evidence type="ECO:0000313" key="4">
    <source>
        <dbReference type="EMBL" id="KAK1796351.1"/>
    </source>
</evidence>
<comment type="caution">
    <text evidence="4">The sequence shown here is derived from an EMBL/GenBank/DDBJ whole genome shotgun (WGS) entry which is preliminary data.</text>
</comment>
<feature type="non-terminal residue" evidence="4">
    <location>
        <position position="128"/>
    </location>
</feature>
<dbReference type="GO" id="GO:0005634">
    <property type="term" value="C:nucleus"/>
    <property type="evidence" value="ECO:0007669"/>
    <property type="project" value="UniProtKB-SubCell"/>
</dbReference>
<dbReference type="InterPro" id="IPR023780">
    <property type="entry name" value="Chromo_domain"/>
</dbReference>
<accession>A0AAD9DWB4</accession>
<dbReference type="InterPro" id="IPR000953">
    <property type="entry name" value="Chromo/chromo_shadow_dom"/>
</dbReference>
<gene>
    <name evidence="4" type="ORF">P4O66_009411</name>
</gene>
<protein>
    <recommendedName>
        <fullName evidence="3">Chromo domain-containing protein</fullName>
    </recommendedName>
</protein>
<dbReference type="SMART" id="SM00298">
    <property type="entry name" value="CHROMO"/>
    <property type="match status" value="1"/>
</dbReference>
<organism evidence="4 5">
    <name type="scientific">Electrophorus voltai</name>
    <dbReference type="NCBI Taxonomy" id="2609070"/>
    <lineage>
        <taxon>Eukaryota</taxon>
        <taxon>Metazoa</taxon>
        <taxon>Chordata</taxon>
        <taxon>Craniata</taxon>
        <taxon>Vertebrata</taxon>
        <taxon>Euteleostomi</taxon>
        <taxon>Actinopterygii</taxon>
        <taxon>Neopterygii</taxon>
        <taxon>Teleostei</taxon>
        <taxon>Ostariophysi</taxon>
        <taxon>Gymnotiformes</taxon>
        <taxon>Gymnotoidei</taxon>
        <taxon>Gymnotidae</taxon>
        <taxon>Electrophorus</taxon>
    </lineage>
</organism>
<name>A0AAD9DWB4_9TELE</name>
<keyword evidence="5" id="KW-1185">Reference proteome</keyword>
<comment type="subcellular location">
    <subcellularLocation>
        <location evidence="1">Nucleus</location>
    </subcellularLocation>
</comment>
<sequence length="128" mass="14096">AISLSAGILAVDEWMQPSEKPVVPGPLDKVSPAVTPQPIDYDGAPIYAVHRILDSRRRGGSLQYLVDWEGFGPKEQSWIPRRDVLAPGLLSDFHARYPNKPAPRPRGRAHHLPAMDSQSGPGPTMWVE</sequence>
<dbReference type="AlphaFoldDB" id="A0AAD9DWB4"/>
<dbReference type="Gene3D" id="2.40.50.40">
    <property type="match status" value="1"/>
</dbReference>
<dbReference type="EMBL" id="JAROKS010000015">
    <property type="protein sequence ID" value="KAK1796351.1"/>
    <property type="molecule type" value="Genomic_DNA"/>
</dbReference>